<reference evidence="17" key="4">
    <citation type="submission" date="2025-04" db="UniProtKB">
        <authorList>
            <consortium name="RefSeq"/>
        </authorList>
    </citation>
    <scope>IDENTIFICATION</scope>
    <source>
        <tissue evidence="17">Leaf</tissue>
    </source>
</reference>
<dbReference type="InterPro" id="IPR000222">
    <property type="entry name" value="PP2C_BS"/>
</dbReference>
<dbReference type="GO" id="GO:0005737">
    <property type="term" value="C:cytoplasm"/>
    <property type="evidence" value="ECO:0007669"/>
    <property type="project" value="UniProtKB-ARBA"/>
</dbReference>
<dbReference type="PROSITE" id="PS51746">
    <property type="entry name" value="PPM_2"/>
    <property type="match status" value="1"/>
</dbReference>
<dbReference type="GO" id="GO:0046872">
    <property type="term" value="F:metal ion binding"/>
    <property type="evidence" value="ECO:0007669"/>
    <property type="project" value="UniProtKB-KW"/>
</dbReference>
<dbReference type="PROSITE" id="PS01032">
    <property type="entry name" value="PPM_1"/>
    <property type="match status" value="1"/>
</dbReference>
<evidence type="ECO:0000256" key="12">
    <source>
        <dbReference type="RuleBase" id="RU003465"/>
    </source>
</evidence>
<keyword evidence="7" id="KW-0460">Magnesium</keyword>
<dbReference type="EMBL" id="MTKT01004486">
    <property type="protein sequence ID" value="OWM71054.1"/>
    <property type="molecule type" value="Genomic_DNA"/>
</dbReference>
<dbReference type="EC" id="3.1.3.16" evidence="4"/>
<dbReference type="SUPFAM" id="SSF81606">
    <property type="entry name" value="PP2C-like"/>
    <property type="match status" value="1"/>
</dbReference>
<evidence type="ECO:0000256" key="11">
    <source>
        <dbReference type="ARBA" id="ARBA00048336"/>
    </source>
</evidence>
<organism evidence="14 15">
    <name type="scientific">Punica granatum</name>
    <name type="common">Pomegranate</name>
    <dbReference type="NCBI Taxonomy" id="22663"/>
    <lineage>
        <taxon>Eukaryota</taxon>
        <taxon>Viridiplantae</taxon>
        <taxon>Streptophyta</taxon>
        <taxon>Embryophyta</taxon>
        <taxon>Tracheophyta</taxon>
        <taxon>Spermatophyta</taxon>
        <taxon>Magnoliopsida</taxon>
        <taxon>eudicotyledons</taxon>
        <taxon>Gunneridae</taxon>
        <taxon>Pentapetalae</taxon>
        <taxon>rosids</taxon>
        <taxon>malvids</taxon>
        <taxon>Myrtales</taxon>
        <taxon>Lythraceae</taxon>
        <taxon>Punica</taxon>
    </lineage>
</organism>
<dbReference type="CDD" id="cd00143">
    <property type="entry name" value="PP2Cc"/>
    <property type="match status" value="1"/>
</dbReference>
<keyword evidence="9" id="KW-0464">Manganese</keyword>
<evidence type="ECO:0000256" key="9">
    <source>
        <dbReference type="ARBA" id="ARBA00023211"/>
    </source>
</evidence>
<dbReference type="AlphaFoldDB" id="A0A218WDV2"/>
<dbReference type="PANTHER" id="PTHR13832">
    <property type="entry name" value="PROTEIN PHOSPHATASE 2C"/>
    <property type="match status" value="1"/>
</dbReference>
<dbReference type="InterPro" id="IPR015655">
    <property type="entry name" value="PP2C"/>
</dbReference>
<evidence type="ECO:0000313" key="16">
    <source>
        <dbReference type="Proteomes" id="UP000515151"/>
    </source>
</evidence>
<dbReference type="GO" id="GO:0004722">
    <property type="term" value="F:protein serine/threonine phosphatase activity"/>
    <property type="evidence" value="ECO:0007669"/>
    <property type="project" value="UniProtKB-EC"/>
</dbReference>
<comment type="cofactor">
    <cofactor evidence="2">
        <name>Mg(2+)</name>
        <dbReference type="ChEBI" id="CHEBI:18420"/>
    </cofactor>
</comment>
<evidence type="ECO:0000256" key="6">
    <source>
        <dbReference type="ARBA" id="ARBA00022801"/>
    </source>
</evidence>
<dbReference type="Proteomes" id="UP000515151">
    <property type="component" value="Chromosome 1"/>
</dbReference>
<dbReference type="InterPro" id="IPR036457">
    <property type="entry name" value="PPM-type-like_dom_sf"/>
</dbReference>
<reference evidence="16" key="3">
    <citation type="journal article" date="2020" name="Plant Biotechnol. J.">
        <title>The pomegranate (Punica granatum L.) draft genome dissects genetic divergence between soft- and hard-seeded cultivars.</title>
        <authorList>
            <person name="Luo X."/>
            <person name="Li H."/>
            <person name="Wu Z."/>
            <person name="Yao W."/>
            <person name="Zhao P."/>
            <person name="Cao D."/>
            <person name="Yu H."/>
            <person name="Li K."/>
            <person name="Poudel K."/>
            <person name="Zhao D."/>
            <person name="Zhang F."/>
            <person name="Xia X."/>
            <person name="Chen L."/>
            <person name="Wang Q."/>
            <person name="Jing D."/>
            <person name="Cao S."/>
        </authorList>
    </citation>
    <scope>NUCLEOTIDE SEQUENCE [LARGE SCALE GENOMIC DNA]</scope>
</reference>
<evidence type="ECO:0000313" key="15">
    <source>
        <dbReference type="Proteomes" id="UP000197138"/>
    </source>
</evidence>
<dbReference type="Proteomes" id="UP000197138">
    <property type="component" value="Unassembled WGS sequence"/>
</dbReference>
<dbReference type="FunFam" id="3.60.40.10:FF:000004">
    <property type="entry name" value="Probable protein phosphatase 2C 22"/>
    <property type="match status" value="1"/>
</dbReference>
<evidence type="ECO:0000256" key="1">
    <source>
        <dbReference type="ARBA" id="ARBA00001936"/>
    </source>
</evidence>
<evidence type="ECO:0000313" key="17">
    <source>
        <dbReference type="RefSeq" id="XP_031376358.1"/>
    </source>
</evidence>
<protein>
    <recommendedName>
        <fullName evidence="4">protein-serine/threonine phosphatase</fullName>
        <ecNumber evidence="4">3.1.3.16</ecNumber>
    </recommendedName>
</protein>
<evidence type="ECO:0000256" key="2">
    <source>
        <dbReference type="ARBA" id="ARBA00001946"/>
    </source>
</evidence>
<comment type="cofactor">
    <cofactor evidence="1">
        <name>Mn(2+)</name>
        <dbReference type="ChEBI" id="CHEBI:29035"/>
    </cofactor>
</comment>
<dbReference type="SMART" id="SM00332">
    <property type="entry name" value="PP2Cc"/>
    <property type="match status" value="1"/>
</dbReference>
<evidence type="ECO:0000256" key="5">
    <source>
        <dbReference type="ARBA" id="ARBA00022723"/>
    </source>
</evidence>
<dbReference type="GO" id="GO:0005634">
    <property type="term" value="C:nucleus"/>
    <property type="evidence" value="ECO:0007669"/>
    <property type="project" value="UniProtKB-ARBA"/>
</dbReference>
<evidence type="ECO:0000256" key="8">
    <source>
        <dbReference type="ARBA" id="ARBA00022912"/>
    </source>
</evidence>
<dbReference type="PANTHER" id="PTHR13832:SF620">
    <property type="entry name" value="PROTEIN PHOSPHATASE 2C 13-RELATED"/>
    <property type="match status" value="1"/>
</dbReference>
<evidence type="ECO:0000256" key="4">
    <source>
        <dbReference type="ARBA" id="ARBA00013081"/>
    </source>
</evidence>
<gene>
    <name evidence="17" type="primary">LOC116192076</name>
    <name evidence="14" type="ORF">CDL15_Pgr011181</name>
</gene>
<dbReference type="GeneID" id="116192076"/>
<feature type="domain" description="PPM-type phosphatase" evidence="13">
    <location>
        <begin position="82"/>
        <end position="351"/>
    </location>
</feature>
<reference evidence="14" key="2">
    <citation type="submission" date="2017-06" db="EMBL/GenBank/DDBJ databases">
        <title>The pomegranate genome and the genomics of punicalagin biosynthesis.</title>
        <authorList>
            <person name="Xu C."/>
        </authorList>
    </citation>
    <scope>NUCLEOTIDE SEQUENCE [LARGE SCALE GENOMIC DNA]</scope>
    <source>
        <tissue evidence="14">Fresh leaf</tissue>
    </source>
</reference>
<dbReference type="OrthoDB" id="10264738at2759"/>
<keyword evidence="5" id="KW-0479">Metal-binding</keyword>
<dbReference type="InterPro" id="IPR001932">
    <property type="entry name" value="PPM-type_phosphatase-like_dom"/>
</dbReference>
<keyword evidence="6 12" id="KW-0378">Hydrolase</keyword>
<sequence length="384" mass="42191">MVLSPTMVTEAEVSVQYRLCVAKEPAVVHQIEVASSPILGEVRVADSVITEFTRFDSGLSCSENVKDAAMDSPKSKYLPCIRSGSYADIGSRMSMEDEHIRIDDLSARLGSSNCCSPSAFYAVFDGHGGPEAAMYIKRNAMKLFFDDALIPEALEIDDSFLKQLENSHREAFLQADLALATEPTVSSSCGTTALTAVVLGRHLLVANAGDCRAVLCKRGTAVEMSQDHRPSYLPERMRVEGLGGYILDGYLNGYLSVTRALGDWDMKLPLGSDSPLIAEPDIRRAILTEEDEFLIIACDGIWDVMSSQYAVSLVRQGLKRHNDPQQCARELVMDALRLNTSDNLSVIVVCFSSPEPFPPQRRRLRCCNLSEDARNRLRSLLGGN</sequence>
<evidence type="ECO:0000313" key="14">
    <source>
        <dbReference type="EMBL" id="OWM71054.1"/>
    </source>
</evidence>
<name>A0A218WDV2_PUNGR</name>
<evidence type="ECO:0000256" key="7">
    <source>
        <dbReference type="ARBA" id="ARBA00022842"/>
    </source>
</evidence>
<dbReference type="Gene3D" id="3.60.40.10">
    <property type="entry name" value="PPM-type phosphatase domain"/>
    <property type="match status" value="1"/>
</dbReference>
<comment type="catalytic activity">
    <reaction evidence="11">
        <text>O-phospho-L-threonyl-[protein] + H2O = L-threonyl-[protein] + phosphate</text>
        <dbReference type="Rhea" id="RHEA:47004"/>
        <dbReference type="Rhea" id="RHEA-COMP:11060"/>
        <dbReference type="Rhea" id="RHEA-COMP:11605"/>
        <dbReference type="ChEBI" id="CHEBI:15377"/>
        <dbReference type="ChEBI" id="CHEBI:30013"/>
        <dbReference type="ChEBI" id="CHEBI:43474"/>
        <dbReference type="ChEBI" id="CHEBI:61977"/>
        <dbReference type="EC" id="3.1.3.16"/>
    </reaction>
</comment>
<dbReference type="Pfam" id="PF00481">
    <property type="entry name" value="PP2C"/>
    <property type="match status" value="1"/>
</dbReference>
<comment type="catalytic activity">
    <reaction evidence="10">
        <text>O-phospho-L-seryl-[protein] + H2O = L-seryl-[protein] + phosphate</text>
        <dbReference type="Rhea" id="RHEA:20629"/>
        <dbReference type="Rhea" id="RHEA-COMP:9863"/>
        <dbReference type="Rhea" id="RHEA-COMP:11604"/>
        <dbReference type="ChEBI" id="CHEBI:15377"/>
        <dbReference type="ChEBI" id="CHEBI:29999"/>
        <dbReference type="ChEBI" id="CHEBI:43474"/>
        <dbReference type="ChEBI" id="CHEBI:83421"/>
        <dbReference type="EC" id="3.1.3.16"/>
    </reaction>
</comment>
<keyword evidence="8 12" id="KW-0904">Protein phosphatase</keyword>
<keyword evidence="16" id="KW-1185">Reference proteome</keyword>
<evidence type="ECO:0000259" key="13">
    <source>
        <dbReference type="PROSITE" id="PS51746"/>
    </source>
</evidence>
<proteinExistence type="inferred from homology"/>
<evidence type="ECO:0000256" key="3">
    <source>
        <dbReference type="ARBA" id="ARBA00006702"/>
    </source>
</evidence>
<evidence type="ECO:0000256" key="10">
    <source>
        <dbReference type="ARBA" id="ARBA00047761"/>
    </source>
</evidence>
<accession>A0A218WDV2</accession>
<comment type="similarity">
    <text evidence="3 12">Belongs to the PP2C family.</text>
</comment>
<dbReference type="SMART" id="SM00331">
    <property type="entry name" value="PP2C_SIG"/>
    <property type="match status" value="1"/>
</dbReference>
<dbReference type="RefSeq" id="XP_031376358.1">
    <property type="nucleotide sequence ID" value="XM_031520498.1"/>
</dbReference>
<reference evidence="15" key="1">
    <citation type="journal article" date="2017" name="Plant J.">
        <title>The pomegranate (Punica granatum L.) genome and the genomics of punicalagin biosynthesis.</title>
        <authorList>
            <person name="Qin G."/>
            <person name="Xu C."/>
            <person name="Ming R."/>
            <person name="Tang H."/>
            <person name="Guyot R."/>
            <person name="Kramer E.M."/>
            <person name="Hu Y."/>
            <person name="Yi X."/>
            <person name="Qi Y."/>
            <person name="Xu X."/>
            <person name="Gao Z."/>
            <person name="Pan H."/>
            <person name="Jian J."/>
            <person name="Tian Y."/>
            <person name="Yue Z."/>
            <person name="Xu Y."/>
        </authorList>
    </citation>
    <scope>NUCLEOTIDE SEQUENCE [LARGE SCALE GENOMIC DNA]</scope>
    <source>
        <strain evidence="15">cv. Dabenzi</strain>
    </source>
</reference>